<reference evidence="6" key="1">
    <citation type="submission" date="2016-10" db="EMBL/GenBank/DDBJ databases">
        <authorList>
            <person name="Varghese N."/>
            <person name="Submissions S."/>
        </authorList>
    </citation>
    <scope>NUCLEOTIDE SEQUENCE [LARGE SCALE GENOMIC DNA]</scope>
    <source>
        <strain evidence="6">CGMCC 1.9108</strain>
    </source>
</reference>
<evidence type="ECO:0000259" key="4">
    <source>
        <dbReference type="Pfam" id="PF12868"/>
    </source>
</evidence>
<keyword evidence="3" id="KW-0732">Signal</keyword>
<feature type="domain" description="DUF3824" evidence="4">
    <location>
        <begin position="37"/>
        <end position="88"/>
    </location>
</feature>
<protein>
    <submittedName>
        <fullName evidence="5">Domain of unknwon function</fullName>
    </submittedName>
</protein>
<dbReference type="InterPro" id="IPR024436">
    <property type="entry name" value="DUF3824"/>
</dbReference>
<dbReference type="RefSeq" id="WP_093028684.1">
    <property type="nucleotide sequence ID" value="NZ_FMZV01000003.1"/>
</dbReference>
<dbReference type="STRING" id="639004.SAMN04488239_103264"/>
<sequence length="163" mass="18259">MHRKFIAFVVASAITVTGISASQARAADAHDILGGLAAIAILGAAIHHYDKRKDRREQQEQHVSRDHGKPYLAPYQGKPYPLPPRPLPQDVARFNLPSQCLRQEDGYRGNGPVLGARCLSRSYGHADSLPQQCKVSYWNGERTRTGYEPNCLRQFGYRISHNH</sequence>
<feature type="chain" id="PRO_5011466185" evidence="3">
    <location>
        <begin position="27"/>
        <end position="163"/>
    </location>
</feature>
<accession>A0A1G6NZQ3</accession>
<dbReference type="OrthoDB" id="7876829at2"/>
<keyword evidence="6" id="KW-1185">Reference proteome</keyword>
<evidence type="ECO:0000256" key="2">
    <source>
        <dbReference type="SAM" id="Phobius"/>
    </source>
</evidence>
<evidence type="ECO:0000313" key="6">
    <source>
        <dbReference type="Proteomes" id="UP000199628"/>
    </source>
</evidence>
<dbReference type="AlphaFoldDB" id="A0A1G6NZQ3"/>
<evidence type="ECO:0000313" key="5">
    <source>
        <dbReference type="EMBL" id="SDC73141.1"/>
    </source>
</evidence>
<dbReference type="EMBL" id="FMZV01000003">
    <property type="protein sequence ID" value="SDC73141.1"/>
    <property type="molecule type" value="Genomic_DNA"/>
</dbReference>
<evidence type="ECO:0000256" key="3">
    <source>
        <dbReference type="SAM" id="SignalP"/>
    </source>
</evidence>
<dbReference type="Proteomes" id="UP000199628">
    <property type="component" value="Unassembled WGS sequence"/>
</dbReference>
<organism evidence="5 6">
    <name type="scientific">Ruegeria marina</name>
    <dbReference type="NCBI Taxonomy" id="639004"/>
    <lineage>
        <taxon>Bacteria</taxon>
        <taxon>Pseudomonadati</taxon>
        <taxon>Pseudomonadota</taxon>
        <taxon>Alphaproteobacteria</taxon>
        <taxon>Rhodobacterales</taxon>
        <taxon>Roseobacteraceae</taxon>
        <taxon>Ruegeria</taxon>
    </lineage>
</organism>
<keyword evidence="2" id="KW-0812">Transmembrane</keyword>
<feature type="region of interest" description="Disordered" evidence="1">
    <location>
        <begin position="51"/>
        <end position="82"/>
    </location>
</feature>
<name>A0A1G6NZQ3_9RHOB</name>
<feature type="transmembrane region" description="Helical" evidence="2">
    <location>
        <begin position="31"/>
        <end position="49"/>
    </location>
</feature>
<evidence type="ECO:0000256" key="1">
    <source>
        <dbReference type="SAM" id="MobiDB-lite"/>
    </source>
</evidence>
<gene>
    <name evidence="5" type="ORF">SAMN04488239_103264</name>
</gene>
<keyword evidence="2" id="KW-1133">Transmembrane helix</keyword>
<feature type="signal peptide" evidence="3">
    <location>
        <begin position="1"/>
        <end position="26"/>
    </location>
</feature>
<feature type="compositionally biased region" description="Basic and acidic residues" evidence="1">
    <location>
        <begin position="51"/>
        <end position="69"/>
    </location>
</feature>
<dbReference type="Pfam" id="PF12868">
    <property type="entry name" value="DUF3824"/>
    <property type="match status" value="1"/>
</dbReference>
<keyword evidence="2" id="KW-0472">Membrane</keyword>
<proteinExistence type="predicted"/>